<dbReference type="AlphaFoldDB" id="A0A0F8WEE9"/>
<evidence type="ECO:0000313" key="3">
    <source>
        <dbReference type="EMBL" id="KKK54893.1"/>
    </source>
</evidence>
<feature type="non-terminal residue" evidence="3">
    <location>
        <position position="1"/>
    </location>
</feature>
<keyword evidence="1" id="KW-1188">Viral release from host cell</keyword>
<comment type="caution">
    <text evidence="3">The sequence shown here is derived from an EMBL/GenBank/DDBJ whole genome shotgun (WGS) entry which is preliminary data.</text>
</comment>
<feature type="domain" description="Terminase large subunit gp17-like C-terminal" evidence="2">
    <location>
        <begin position="202"/>
        <end position="339"/>
    </location>
</feature>
<proteinExistence type="predicted"/>
<dbReference type="InterPro" id="IPR035421">
    <property type="entry name" value="Terminase_6C"/>
</dbReference>
<name>A0A0F8WEE9_9ZZZZ</name>
<dbReference type="Pfam" id="PF17289">
    <property type="entry name" value="Terminase_6C"/>
    <property type="match status" value="1"/>
</dbReference>
<gene>
    <name evidence="3" type="ORF">LCGC14_3080070</name>
</gene>
<accession>A0A0F8WEE9</accession>
<dbReference type="Gene3D" id="3.30.420.240">
    <property type="match status" value="1"/>
</dbReference>
<feature type="non-terminal residue" evidence="3">
    <location>
        <position position="348"/>
    </location>
</feature>
<dbReference type="EMBL" id="LAZR01065764">
    <property type="protein sequence ID" value="KKK54893.1"/>
    <property type="molecule type" value="Genomic_DNA"/>
</dbReference>
<sequence length="348" mass="39772">WSLFDLDKNSRTGGGVLAAGVGGPITGRGAHVAIIDDPVKNREEAESQIVREGAKSWYSSTLYTRLAPGGGILIIQTRWHDDDLSGWLLTEMAEAQKELNETGEWPEDADRWRVVDFPAIATSDEDYRLRGEALHEDRYPVIALRKIKRAQAPRDWAALYQQNPQVEEGAYFEKKDIRYYQSNPPEHLDVYVAGDFAISKSDQANWTVFLVAGLDEAGNIYMLDEYRGRWNANEIIDVMFKIQDKYHPRKFGLEKGHISLTMDSFLRSRIREDKRWDFHYEELKPGKADKQLRARSIQGLMSHGRVLWPEGALWVTAYINELLRFPNGVNDDRVDAAAWLGKMLATKS</sequence>
<organism evidence="3">
    <name type="scientific">marine sediment metagenome</name>
    <dbReference type="NCBI Taxonomy" id="412755"/>
    <lineage>
        <taxon>unclassified sequences</taxon>
        <taxon>metagenomes</taxon>
        <taxon>ecological metagenomes</taxon>
    </lineage>
</organism>
<reference evidence="3" key="1">
    <citation type="journal article" date="2015" name="Nature">
        <title>Complex archaea that bridge the gap between prokaryotes and eukaryotes.</title>
        <authorList>
            <person name="Spang A."/>
            <person name="Saw J.H."/>
            <person name="Jorgensen S.L."/>
            <person name="Zaremba-Niedzwiedzka K."/>
            <person name="Martijn J."/>
            <person name="Lind A.E."/>
            <person name="van Eijk R."/>
            <person name="Schleper C."/>
            <person name="Guy L."/>
            <person name="Ettema T.J."/>
        </authorList>
    </citation>
    <scope>NUCLEOTIDE SEQUENCE</scope>
</reference>
<evidence type="ECO:0000259" key="2">
    <source>
        <dbReference type="Pfam" id="PF17289"/>
    </source>
</evidence>
<protein>
    <recommendedName>
        <fullName evidence="2">Terminase large subunit gp17-like C-terminal domain-containing protein</fullName>
    </recommendedName>
</protein>
<dbReference type="Pfam" id="PF03237">
    <property type="entry name" value="Terminase_6N"/>
    <property type="match status" value="1"/>
</dbReference>
<evidence type="ECO:0000256" key="1">
    <source>
        <dbReference type="ARBA" id="ARBA00022612"/>
    </source>
</evidence>